<dbReference type="Pfam" id="PF10957">
    <property type="entry name" value="Spore_Cse60"/>
    <property type="match status" value="1"/>
</dbReference>
<dbReference type="Proteomes" id="UP000054099">
    <property type="component" value="Unassembled WGS sequence"/>
</dbReference>
<dbReference type="OrthoDB" id="1653053at2"/>
<dbReference type="EMBL" id="LNQN01000002">
    <property type="protein sequence ID" value="KSU83595.1"/>
    <property type="molecule type" value="Genomic_DNA"/>
</dbReference>
<evidence type="ECO:0000313" key="1">
    <source>
        <dbReference type="EMBL" id="KSU83595.1"/>
    </source>
</evidence>
<proteinExistence type="predicted"/>
<keyword evidence="2" id="KW-1185">Reference proteome</keyword>
<accession>A0A0V8J9E6</accession>
<comment type="caution">
    <text evidence="1">The sequence shown here is derived from an EMBL/GenBank/DDBJ whole genome shotgun (WGS) entry which is preliminary data.</text>
</comment>
<reference evidence="1 2" key="1">
    <citation type="journal article" date="2014" name="Antonie Van Leeuwenhoek">
        <title>Fictibacillus enclensis sp. nov., isolated from marine sediment.</title>
        <authorList>
            <person name="Dastager S.G."/>
            <person name="Mawlankar R."/>
            <person name="Srinivasan K."/>
            <person name="Tang S.K."/>
            <person name="Lee J.C."/>
            <person name="Ramana V.V."/>
            <person name="Shouche Y.S."/>
        </authorList>
    </citation>
    <scope>NUCLEOTIDE SEQUENCE [LARGE SCALE GENOMIC DNA]</scope>
    <source>
        <strain evidence="1 2">NIO-1003</strain>
    </source>
</reference>
<organism evidence="1 2">
    <name type="scientific">Fictibacillus enclensis</name>
    <dbReference type="NCBI Taxonomy" id="1017270"/>
    <lineage>
        <taxon>Bacteria</taxon>
        <taxon>Bacillati</taxon>
        <taxon>Bacillota</taxon>
        <taxon>Bacilli</taxon>
        <taxon>Bacillales</taxon>
        <taxon>Fictibacillaceae</taxon>
        <taxon>Fictibacillus</taxon>
    </lineage>
</organism>
<dbReference type="AlphaFoldDB" id="A0A0V8J9E6"/>
<dbReference type="RefSeq" id="WP_061972433.1">
    <property type="nucleotide sequence ID" value="NZ_FMAV01000002.1"/>
</dbReference>
<gene>
    <name evidence="1" type="ORF">AS030_13685</name>
</gene>
<dbReference type="InterPro" id="IPR020296">
    <property type="entry name" value="Spore_Cse60"/>
</dbReference>
<sequence length="63" mass="7381">MLKIKLFDEEHEEDLEEAVNAFLENIPESKIKDVKYQVSISDSLRAKEEPTIYSYSILVIYSE</sequence>
<evidence type="ECO:0000313" key="2">
    <source>
        <dbReference type="Proteomes" id="UP000054099"/>
    </source>
</evidence>
<protein>
    <submittedName>
        <fullName evidence="1">Sporulation protein cse60</fullName>
    </submittedName>
</protein>
<name>A0A0V8J9E6_9BACL</name>